<feature type="region of interest" description="Disordered" evidence="8">
    <location>
        <begin position="686"/>
        <end position="708"/>
    </location>
</feature>
<feature type="compositionally biased region" description="Basic and acidic residues" evidence="8">
    <location>
        <begin position="363"/>
        <end position="373"/>
    </location>
</feature>
<evidence type="ECO:0000313" key="9">
    <source>
        <dbReference type="EMBL" id="PHJ25431.1"/>
    </source>
</evidence>
<dbReference type="GO" id="GO:0019288">
    <property type="term" value="P:isopentenyl diphosphate biosynthetic process, methylerythritol 4-phosphate pathway"/>
    <property type="evidence" value="ECO:0007669"/>
    <property type="project" value="InterPro"/>
</dbReference>
<dbReference type="CDD" id="cd13944">
    <property type="entry name" value="lytB_ispH"/>
    <property type="match status" value="1"/>
</dbReference>
<evidence type="ECO:0000256" key="3">
    <source>
        <dbReference type="ARBA" id="ARBA00022723"/>
    </source>
</evidence>
<dbReference type="AlphaFoldDB" id="A0A2C6KN52"/>
<dbReference type="OrthoDB" id="412776at2759"/>
<keyword evidence="10" id="KW-1185">Reference proteome</keyword>
<dbReference type="Pfam" id="PF02401">
    <property type="entry name" value="LYTB"/>
    <property type="match status" value="1"/>
</dbReference>
<evidence type="ECO:0000256" key="6">
    <source>
        <dbReference type="ARBA" id="ARBA00046335"/>
    </source>
</evidence>
<dbReference type="GO" id="GO:0051539">
    <property type="term" value="F:4 iron, 4 sulfur cluster binding"/>
    <property type="evidence" value="ECO:0007669"/>
    <property type="project" value="UniProtKB-KW"/>
</dbReference>
<dbReference type="NCBIfam" id="TIGR00216">
    <property type="entry name" value="ispH_lytB"/>
    <property type="match status" value="1"/>
</dbReference>
<evidence type="ECO:0000256" key="7">
    <source>
        <dbReference type="ARBA" id="ARBA00047177"/>
    </source>
</evidence>
<comment type="caution">
    <text evidence="9">The sequence shown here is derived from an EMBL/GenBank/DDBJ whole genome shotgun (WGS) entry which is preliminary data.</text>
</comment>
<dbReference type="EC" id="1.17.7.4" evidence="7"/>
<dbReference type="Proteomes" id="UP000221165">
    <property type="component" value="Unassembled WGS sequence"/>
</dbReference>
<dbReference type="HAMAP" id="MF_00191">
    <property type="entry name" value="IspH"/>
    <property type="match status" value="1"/>
</dbReference>
<evidence type="ECO:0000256" key="8">
    <source>
        <dbReference type="SAM" id="MobiDB-lite"/>
    </source>
</evidence>
<dbReference type="VEuPathDB" id="ToxoDB:CSUI_000722"/>
<evidence type="ECO:0000256" key="4">
    <source>
        <dbReference type="ARBA" id="ARBA00023004"/>
    </source>
</evidence>
<keyword evidence="5" id="KW-0411">Iron-sulfur</keyword>
<reference evidence="9 10" key="1">
    <citation type="journal article" date="2017" name="Int. J. Parasitol.">
        <title>The genome of the protozoan parasite Cystoisospora suis and a reverse vaccinology approach to identify vaccine candidates.</title>
        <authorList>
            <person name="Palmieri N."/>
            <person name="Shrestha A."/>
            <person name="Ruttkowski B."/>
            <person name="Beck T."/>
            <person name="Vogl C."/>
            <person name="Tomley F."/>
            <person name="Blake D.P."/>
            <person name="Joachim A."/>
        </authorList>
    </citation>
    <scope>NUCLEOTIDE SEQUENCE [LARGE SCALE GENOMIC DNA]</scope>
    <source>
        <strain evidence="9 10">Wien I</strain>
    </source>
</reference>
<comment type="cofactor">
    <cofactor evidence="1">
        <name>[4Fe-4S] cluster</name>
        <dbReference type="ChEBI" id="CHEBI:49883"/>
    </cofactor>
</comment>
<feature type="compositionally biased region" description="Basic and acidic residues" evidence="8">
    <location>
        <begin position="686"/>
        <end position="701"/>
    </location>
</feature>
<organism evidence="9 10">
    <name type="scientific">Cystoisospora suis</name>
    <dbReference type="NCBI Taxonomy" id="483139"/>
    <lineage>
        <taxon>Eukaryota</taxon>
        <taxon>Sar</taxon>
        <taxon>Alveolata</taxon>
        <taxon>Apicomplexa</taxon>
        <taxon>Conoidasida</taxon>
        <taxon>Coccidia</taxon>
        <taxon>Eucoccidiorida</taxon>
        <taxon>Eimeriorina</taxon>
        <taxon>Sarcocystidae</taxon>
        <taxon>Cystoisospora</taxon>
    </lineage>
</organism>
<name>A0A2C6KN52_9APIC</name>
<dbReference type="RefSeq" id="XP_067927078.1">
    <property type="nucleotide sequence ID" value="XM_068060953.1"/>
</dbReference>
<protein>
    <recommendedName>
        <fullName evidence="7">4-hydroxy-3-methylbut-2-enyl diphosphate reductase</fullName>
        <ecNumber evidence="7">1.17.7.4</ecNumber>
    </recommendedName>
</protein>
<dbReference type="GO" id="GO:0051745">
    <property type="term" value="F:4-hydroxy-3-methylbut-2-enyl diphosphate reductase activity"/>
    <property type="evidence" value="ECO:0007669"/>
    <property type="project" value="UniProtKB-EC"/>
</dbReference>
<sequence>MADVRRKSSADDTGRRYHRTLSTPRASSKPLATGPYRNEELDIGLPSSSFSWFPSSSFVFRPLSVNRPQTFGKTIFLPLPEDTTAVHMPHFPRGTLSCSPSLPFPRPPYFSSWLSPFSWQQWFVTRLPPVLRDFLSACSCLSSVLFYSGWLSLKGSARLASLVIASLVAVTLLSSFGGECLYIANGKTPSNSLKSGSTSSPLGTSQHFPVIVTGDRSTTNPCPRLSRLWVRKTEIDQVNLKGERESSDKETLMSIRPTPCFSLTNSVKQCMPYLAAVTINPARRRVLSLSFISSFPSSVRNSCRSSQMFAHSSSPLYLSREFLPSSACAASRESCFFSRPYLRRALLATVSRGESSSTSSSLQDKEEKETRETEDVELSLAKPRGFCAGVSRAIGIVEEALRIWGPPVFVKHSIVHNEVVCDDLRRKGAIFVEEIKDIPQGAVAIFSAHGVSPAVRAEAEARGLQVVDATCPLVTKVHVYVRQKAQQGYKIVLIGHKNHVEVMGTKGEAPDAVTVVENVADVEALRYPPTTKLFYATQTTLSLDDCASIKAALVRKYPHIECIPSGSVCYATTNRQTAFQKLAPLSDLAIVVGSSASSNAKRLVETATNRGVKAYLVNHPDMIDPSWLTGVKKIALTSSASTPETTTAKVVARLQALGVHSVTEYEGVLERVPFWKFPKNLQEAAKEKQEKEELSHLHEVPHVPPLES</sequence>
<dbReference type="EMBL" id="MIGC01000283">
    <property type="protein sequence ID" value="PHJ25431.1"/>
    <property type="molecule type" value="Genomic_DNA"/>
</dbReference>
<evidence type="ECO:0000313" key="10">
    <source>
        <dbReference type="Proteomes" id="UP000221165"/>
    </source>
</evidence>
<dbReference type="GO" id="GO:0050992">
    <property type="term" value="P:dimethylallyl diphosphate biosynthetic process"/>
    <property type="evidence" value="ECO:0007669"/>
    <property type="project" value="InterPro"/>
</dbReference>
<keyword evidence="2" id="KW-0004">4Fe-4S</keyword>
<feature type="region of interest" description="Disordered" evidence="8">
    <location>
        <begin position="355"/>
        <end position="376"/>
    </location>
</feature>
<dbReference type="Gene3D" id="3.40.50.11270">
    <property type="match status" value="1"/>
</dbReference>
<accession>A0A2C6KN52</accession>
<dbReference type="PANTHER" id="PTHR30426:SF0">
    <property type="entry name" value="4-HYDROXY-3-METHYLBUT-2-ENYL DIPHOSPHATE REDUCTASE"/>
    <property type="match status" value="1"/>
</dbReference>
<proteinExistence type="inferred from homology"/>
<dbReference type="InterPro" id="IPR003451">
    <property type="entry name" value="LytB/IspH"/>
</dbReference>
<feature type="region of interest" description="Disordered" evidence="8">
    <location>
        <begin position="1"/>
        <end position="35"/>
    </location>
</feature>
<dbReference type="GeneID" id="94424164"/>
<evidence type="ECO:0000256" key="5">
    <source>
        <dbReference type="ARBA" id="ARBA00023014"/>
    </source>
</evidence>
<dbReference type="Gene3D" id="3.40.1010.20">
    <property type="entry name" value="4-hydroxy-3-methylbut-2-enyl diphosphate reductase, catalytic domain"/>
    <property type="match status" value="2"/>
</dbReference>
<feature type="compositionally biased region" description="Basic and acidic residues" evidence="8">
    <location>
        <begin position="1"/>
        <end position="15"/>
    </location>
</feature>
<keyword evidence="3" id="KW-0479">Metal-binding</keyword>
<dbReference type="GO" id="GO:0046872">
    <property type="term" value="F:metal ion binding"/>
    <property type="evidence" value="ECO:0007669"/>
    <property type="project" value="UniProtKB-KW"/>
</dbReference>
<comment type="similarity">
    <text evidence="6">Belongs to the IspH family.</text>
</comment>
<evidence type="ECO:0000256" key="2">
    <source>
        <dbReference type="ARBA" id="ARBA00022485"/>
    </source>
</evidence>
<gene>
    <name evidence="9" type="ORF">CSUI_000722</name>
</gene>
<keyword evidence="4" id="KW-0408">Iron</keyword>
<evidence type="ECO:0000256" key="1">
    <source>
        <dbReference type="ARBA" id="ARBA00001966"/>
    </source>
</evidence>
<dbReference type="PANTHER" id="PTHR30426">
    <property type="entry name" value="4-HYDROXY-3-METHYLBUT-2-ENYL DIPHOSPHATE REDUCTASE"/>
    <property type="match status" value="1"/>
</dbReference>